<dbReference type="EMBL" id="JBHSOZ010000002">
    <property type="protein sequence ID" value="MFC5711391.1"/>
    <property type="molecule type" value="Genomic_DNA"/>
</dbReference>
<dbReference type="Gene3D" id="3.20.20.370">
    <property type="entry name" value="Glycoside hydrolase/deacetylase"/>
    <property type="match status" value="1"/>
</dbReference>
<reference evidence="8" key="1">
    <citation type="journal article" date="2019" name="Int. J. Syst. Evol. Microbiol.">
        <title>The Global Catalogue of Microorganisms (GCM) 10K type strain sequencing project: providing services to taxonomists for standard genome sequencing and annotation.</title>
        <authorList>
            <consortium name="The Broad Institute Genomics Platform"/>
            <consortium name="The Broad Institute Genome Sequencing Center for Infectious Disease"/>
            <person name="Wu L."/>
            <person name="Ma J."/>
        </authorList>
    </citation>
    <scope>NUCLEOTIDE SEQUENCE [LARGE SCALE GENOMIC DNA]</scope>
    <source>
        <strain evidence="8">CECT 7184</strain>
    </source>
</reference>
<evidence type="ECO:0000256" key="3">
    <source>
        <dbReference type="ARBA" id="ARBA00022801"/>
    </source>
</evidence>
<evidence type="ECO:0000313" key="8">
    <source>
        <dbReference type="Proteomes" id="UP001596142"/>
    </source>
</evidence>
<dbReference type="EC" id="3.5.1.-" evidence="6"/>
<evidence type="ECO:0000256" key="1">
    <source>
        <dbReference type="ARBA" id="ARBA00001946"/>
    </source>
</evidence>
<dbReference type="NCBIfam" id="NF002559">
    <property type="entry name" value="PRK02134.1"/>
    <property type="match status" value="1"/>
</dbReference>
<dbReference type="GO" id="GO:0036311">
    <property type="term" value="F:chitin disaccharide deacetylase activity"/>
    <property type="evidence" value="ECO:0007669"/>
    <property type="project" value="UniProtKB-EC"/>
</dbReference>
<dbReference type="Proteomes" id="UP001596142">
    <property type="component" value="Unassembled WGS sequence"/>
</dbReference>
<comment type="subunit">
    <text evidence="6">Homodimer.</text>
</comment>
<dbReference type="PANTHER" id="PTHR31609:SF1">
    <property type="entry name" value="CARBOHYDRATE DEACETYLASE"/>
    <property type="match status" value="1"/>
</dbReference>
<dbReference type="CDD" id="cd10803">
    <property type="entry name" value="YdjC_EF3048_like"/>
    <property type="match status" value="1"/>
</dbReference>
<dbReference type="PANTHER" id="PTHR31609">
    <property type="entry name" value="YDJC DEACETYLASE FAMILY MEMBER"/>
    <property type="match status" value="1"/>
</dbReference>
<keyword evidence="5 6" id="KW-0119">Carbohydrate metabolism</keyword>
<gene>
    <name evidence="7" type="primary">chbG</name>
    <name evidence="7" type="ORF">ACFPU1_01210</name>
</gene>
<accession>A0ABW0YH04</accession>
<organism evidence="7 8">
    <name type="scientific">Thalassorhabdus alkalitolerans</name>
    <dbReference type="NCBI Taxonomy" id="2282697"/>
    <lineage>
        <taxon>Bacteria</taxon>
        <taxon>Bacillati</taxon>
        <taxon>Bacillota</taxon>
        <taxon>Bacilli</taxon>
        <taxon>Bacillales</taxon>
        <taxon>Bacillaceae</taxon>
        <taxon>Thalassorhabdus</taxon>
    </lineage>
</organism>
<evidence type="ECO:0000313" key="7">
    <source>
        <dbReference type="EMBL" id="MFC5711391.1"/>
    </source>
</evidence>
<feature type="binding site" evidence="6">
    <location>
        <position position="126"/>
    </location>
    <ligand>
        <name>Mg(2+)</name>
        <dbReference type="ChEBI" id="CHEBI:18420"/>
    </ligand>
</feature>
<keyword evidence="3 6" id="KW-0378">Hydrolase</keyword>
<protein>
    <recommendedName>
        <fullName evidence="6">Carbohydrate deacetylase</fullName>
        <ecNumber evidence="6">3.5.1.-</ecNumber>
    </recommendedName>
</protein>
<dbReference type="RefSeq" id="WP_385937551.1">
    <property type="nucleotide sequence ID" value="NZ_JBHSOZ010000002.1"/>
</dbReference>
<evidence type="ECO:0000256" key="4">
    <source>
        <dbReference type="ARBA" id="ARBA00022842"/>
    </source>
</evidence>
<evidence type="ECO:0000256" key="2">
    <source>
        <dbReference type="ARBA" id="ARBA00022723"/>
    </source>
</evidence>
<keyword evidence="8" id="KW-1185">Reference proteome</keyword>
<sequence>MTTLIINADDFGLTRGVNDGIIKAHTDGIVNSTTLLVNMPGTKDAVRKMKDYPDLGVGIHLTLSCGSPVRSDVPSLVNEEGSFKLTKTYREVDPKEINVSDVEKEWRAQLQTFLSFGIYPTHIDSHHHIHGWDPLYPVIHKLSKEYSLPVRNVFQNTKSQGIQLHTAIFRDDFYKNGTGLKYFHKLQKEVSTEEVVEVMVHPGFIDDDLRNISSFLERREKELELLTAIQLPKGMRLAERRNREKFCTT</sequence>
<evidence type="ECO:0000256" key="5">
    <source>
        <dbReference type="ARBA" id="ARBA00023277"/>
    </source>
</evidence>
<feature type="binding site" evidence="6">
    <location>
        <position position="60"/>
    </location>
    <ligand>
        <name>Mg(2+)</name>
        <dbReference type="ChEBI" id="CHEBI:18420"/>
    </ligand>
</feature>
<comment type="function">
    <text evidence="6">Probably catalyzes the deacetylation of acetylated carbohydrates an important step in the degradation of oligosaccharides.</text>
</comment>
<dbReference type="HAMAP" id="MF_01246">
    <property type="entry name" value="COD"/>
    <property type="match status" value="1"/>
</dbReference>
<comment type="caution">
    <text evidence="7">The sequence shown here is derived from an EMBL/GenBank/DDBJ whole genome shotgun (WGS) entry which is preliminary data.</text>
</comment>
<comment type="similarity">
    <text evidence="6">Belongs to the YdjC deacetylase family.</text>
</comment>
<comment type="cofactor">
    <cofactor evidence="1 6">
        <name>Mg(2+)</name>
        <dbReference type="ChEBI" id="CHEBI:18420"/>
    </cofactor>
</comment>
<keyword evidence="2 6" id="KW-0479">Metal-binding</keyword>
<evidence type="ECO:0000256" key="6">
    <source>
        <dbReference type="HAMAP-Rule" id="MF_01246"/>
    </source>
</evidence>
<keyword evidence="4 6" id="KW-0460">Magnesium</keyword>
<dbReference type="Pfam" id="PF04794">
    <property type="entry name" value="YdjC"/>
    <property type="match status" value="1"/>
</dbReference>
<dbReference type="InterPro" id="IPR006879">
    <property type="entry name" value="YdjC-like"/>
</dbReference>
<proteinExistence type="inferred from homology"/>
<name>A0ABW0YH04_9BACI</name>
<dbReference type="SUPFAM" id="SSF88713">
    <property type="entry name" value="Glycoside hydrolase/deacetylase"/>
    <property type="match status" value="1"/>
</dbReference>
<dbReference type="InterPro" id="IPR022948">
    <property type="entry name" value="COD_ChbG_bac"/>
</dbReference>
<dbReference type="InterPro" id="IPR011330">
    <property type="entry name" value="Glyco_hydro/deAcase_b/a-brl"/>
</dbReference>